<sequence>MGRKKRVNRSVMEPGARSGCASTQRDYEPIMDVLEVDQDNPPEEFSSEYPSTGGTSFGIRELEADEGLGQPESNQYASSLYAPSCFPASLVDRGPPRPFDDGATVNSNRSIAPSDVEYVWEHGRRYCGSYYMPNDKLEQTRLLLVHEVYKSAFGDEPTSVPLENPTMILDVGAGTGEWAIDMADRYSDCEVTGIDIADIFPTFVAPNLFWEIDNAELEWLRPTDSYDLVHFRNMAGAFKDWPFVYGQAFKVCKPGGWVELLDYDDVLSSGNFFSFIPLAESIHHILRDYAEASAETGYRIDVTHLEPQLLRDAGFVGVALTERAIPISPKEMSTGHLFLKSLLEGLEAHSLRLLTKYKGYSAEEVRTAIANLSEDFKKTALDRERSKGFAVKIKVLTGRKPSSPGWWESQLAPNDSGKMDVDEQKLPRN</sequence>
<accession>A0ABR2UPE9</accession>
<feature type="region of interest" description="Disordered" evidence="2">
    <location>
        <begin position="399"/>
        <end position="429"/>
    </location>
</feature>
<feature type="region of interest" description="Disordered" evidence="2">
    <location>
        <begin position="1"/>
        <end position="26"/>
    </location>
</feature>
<dbReference type="InterPro" id="IPR029063">
    <property type="entry name" value="SAM-dependent_MTases_sf"/>
</dbReference>
<evidence type="ECO:0000256" key="1">
    <source>
        <dbReference type="ARBA" id="ARBA00038158"/>
    </source>
</evidence>
<dbReference type="Pfam" id="PF13489">
    <property type="entry name" value="Methyltransf_23"/>
    <property type="match status" value="1"/>
</dbReference>
<proteinExistence type="inferred from homology"/>
<reference evidence="3 4" key="1">
    <citation type="journal article" date="2024" name="J. Plant Pathol.">
        <title>Sequence and assembly of the genome of Seiridium unicorne, isolate CBS 538.82, causal agent of cypress canker disease.</title>
        <authorList>
            <person name="Scali E."/>
            <person name="Rocca G.D."/>
            <person name="Danti R."/>
            <person name="Garbelotto M."/>
            <person name="Barberini S."/>
            <person name="Baroncelli R."/>
            <person name="Emiliani G."/>
        </authorList>
    </citation>
    <scope>NUCLEOTIDE SEQUENCE [LARGE SCALE GENOMIC DNA]</scope>
    <source>
        <strain evidence="3 4">BM-138-508</strain>
    </source>
</reference>
<dbReference type="SUPFAM" id="SSF53335">
    <property type="entry name" value="S-adenosyl-L-methionine-dependent methyltransferases"/>
    <property type="match status" value="1"/>
</dbReference>
<dbReference type="CDD" id="cd02440">
    <property type="entry name" value="AdoMet_MTases"/>
    <property type="match status" value="1"/>
</dbReference>
<dbReference type="PANTHER" id="PTHR43591">
    <property type="entry name" value="METHYLTRANSFERASE"/>
    <property type="match status" value="1"/>
</dbReference>
<evidence type="ECO:0000313" key="3">
    <source>
        <dbReference type="EMBL" id="KAK9416171.1"/>
    </source>
</evidence>
<dbReference type="EMBL" id="JARVKF010000408">
    <property type="protein sequence ID" value="KAK9416171.1"/>
    <property type="molecule type" value="Genomic_DNA"/>
</dbReference>
<feature type="compositionally biased region" description="Basic and acidic residues" evidence="2">
    <location>
        <begin position="417"/>
        <end position="429"/>
    </location>
</feature>
<gene>
    <name evidence="3" type="ORF">SUNI508_09751</name>
</gene>
<evidence type="ECO:0000256" key="2">
    <source>
        <dbReference type="SAM" id="MobiDB-lite"/>
    </source>
</evidence>
<comment type="caution">
    <text evidence="3">The sequence shown here is derived from an EMBL/GenBank/DDBJ whole genome shotgun (WGS) entry which is preliminary data.</text>
</comment>
<organism evidence="3 4">
    <name type="scientific">Seiridium unicorne</name>
    <dbReference type="NCBI Taxonomy" id="138068"/>
    <lineage>
        <taxon>Eukaryota</taxon>
        <taxon>Fungi</taxon>
        <taxon>Dikarya</taxon>
        <taxon>Ascomycota</taxon>
        <taxon>Pezizomycotina</taxon>
        <taxon>Sordariomycetes</taxon>
        <taxon>Xylariomycetidae</taxon>
        <taxon>Amphisphaeriales</taxon>
        <taxon>Sporocadaceae</taxon>
        <taxon>Seiridium</taxon>
    </lineage>
</organism>
<keyword evidence="4" id="KW-1185">Reference proteome</keyword>
<name>A0ABR2UPE9_9PEZI</name>
<dbReference type="PANTHER" id="PTHR43591:SF105">
    <property type="entry name" value="METHYLTRANSFERASE DOMAIN-CONTAINING PROTEIN-RELATED"/>
    <property type="match status" value="1"/>
</dbReference>
<dbReference type="Gene3D" id="3.40.50.150">
    <property type="entry name" value="Vaccinia Virus protein VP39"/>
    <property type="match status" value="1"/>
</dbReference>
<evidence type="ECO:0008006" key="5">
    <source>
        <dbReference type="Google" id="ProtNLM"/>
    </source>
</evidence>
<dbReference type="Proteomes" id="UP001408356">
    <property type="component" value="Unassembled WGS sequence"/>
</dbReference>
<comment type="similarity">
    <text evidence="1">Belongs to the methyltransferase superfamily. LaeA methyltransferase family.</text>
</comment>
<protein>
    <recommendedName>
        <fullName evidence="5">Methyltransferase</fullName>
    </recommendedName>
</protein>
<evidence type="ECO:0000313" key="4">
    <source>
        <dbReference type="Proteomes" id="UP001408356"/>
    </source>
</evidence>